<keyword evidence="7" id="KW-1185">Reference proteome</keyword>
<keyword evidence="4" id="KW-0833">Ubl conjugation pathway</keyword>
<accession>A0A9W8AB31</accession>
<comment type="pathway">
    <text evidence="1">Protein modification; protein neddylation.</text>
</comment>
<organism evidence="6 7">
    <name type="scientific">Tieghemiomyces parasiticus</name>
    <dbReference type="NCBI Taxonomy" id="78921"/>
    <lineage>
        <taxon>Eukaryota</taxon>
        <taxon>Fungi</taxon>
        <taxon>Fungi incertae sedis</taxon>
        <taxon>Zoopagomycota</taxon>
        <taxon>Kickxellomycotina</taxon>
        <taxon>Dimargaritomycetes</taxon>
        <taxon>Dimargaritales</taxon>
        <taxon>Dimargaritaceae</taxon>
        <taxon>Tieghemiomyces</taxon>
    </lineage>
</organism>
<evidence type="ECO:0000256" key="1">
    <source>
        <dbReference type="ARBA" id="ARBA00005032"/>
    </source>
</evidence>
<dbReference type="InterPro" id="IPR000594">
    <property type="entry name" value="ThiF_NAD_FAD-bd"/>
</dbReference>
<dbReference type="AlphaFoldDB" id="A0A9W8AB31"/>
<dbReference type="Gene3D" id="3.40.50.720">
    <property type="entry name" value="NAD(P)-binding Rossmann-like Domain"/>
    <property type="match status" value="1"/>
</dbReference>
<dbReference type="GO" id="GO:0019781">
    <property type="term" value="F:NEDD8 activating enzyme activity"/>
    <property type="evidence" value="ECO:0007669"/>
    <property type="project" value="TreeGrafter"/>
</dbReference>
<feature type="domain" description="THIF-type NAD/FAD binding fold" evidence="5">
    <location>
        <begin position="10"/>
        <end position="167"/>
    </location>
</feature>
<comment type="similarity">
    <text evidence="2">Belongs to the ubiquitin-activating E1 family. ULA1 subfamily.</text>
</comment>
<gene>
    <name evidence="6" type="primary">NAE1_1</name>
    <name evidence="6" type="ORF">IWQ60_005819</name>
</gene>
<dbReference type="Proteomes" id="UP001150569">
    <property type="component" value="Unassembled WGS sequence"/>
</dbReference>
<dbReference type="SUPFAM" id="SSF69572">
    <property type="entry name" value="Activating enzymes of the ubiquitin-like proteins"/>
    <property type="match status" value="1"/>
</dbReference>
<evidence type="ECO:0000256" key="4">
    <source>
        <dbReference type="ARBA" id="ARBA00022786"/>
    </source>
</evidence>
<sequence>MAKTDSTQRYDRQLRLWKAHGQARLEASHILLLGATAAGTELLKNLVLPGIGEVTIVDDQPVTGSDVGNNFFVQSTGTTDRRCDVVAANLRELNEDVHIHAVFEDPERYIQRNLDTLSRFSLISTSLPRATLHSTLSTACWQQSIPLVAITLAGFVGYLRIQVREHTVIESHADAKDDLRLDRPFPALERLAATFDLDCADSMEHGHIPYAIILLKFYQCWRTENPDKARMSFADKKAVRYAITQAMRNSDEENFEEAEKNALRALNPTEIPSVIQALFDCSACQNLTSQSPDFWIIVRALRDFVQQEGEGQLPVSGGVPDMKTDTVSYVKLQST</sequence>
<dbReference type="Pfam" id="PF00899">
    <property type="entry name" value="ThiF"/>
    <property type="match status" value="1"/>
</dbReference>
<protein>
    <recommendedName>
        <fullName evidence="3">NEDD8-activating enzyme E1 regulatory subunit</fullName>
    </recommendedName>
</protein>
<evidence type="ECO:0000256" key="2">
    <source>
        <dbReference type="ARBA" id="ARBA00006868"/>
    </source>
</evidence>
<proteinExistence type="inferred from homology"/>
<dbReference type="InterPro" id="IPR045886">
    <property type="entry name" value="ThiF/MoeB/HesA"/>
</dbReference>
<dbReference type="GO" id="GO:0005737">
    <property type="term" value="C:cytoplasm"/>
    <property type="evidence" value="ECO:0007669"/>
    <property type="project" value="TreeGrafter"/>
</dbReference>
<dbReference type="PANTHER" id="PTHR10953">
    <property type="entry name" value="UBIQUITIN-ACTIVATING ENZYME E1"/>
    <property type="match status" value="1"/>
</dbReference>
<evidence type="ECO:0000313" key="7">
    <source>
        <dbReference type="Proteomes" id="UP001150569"/>
    </source>
</evidence>
<evidence type="ECO:0000259" key="5">
    <source>
        <dbReference type="Pfam" id="PF00899"/>
    </source>
</evidence>
<dbReference type="PANTHER" id="PTHR10953:SF29">
    <property type="entry name" value="NEDD8-ACTIVATING ENZYME E1 REGULATORY SUBUNIT"/>
    <property type="match status" value="1"/>
</dbReference>
<dbReference type="FunFam" id="3.40.50.720:FF:000475">
    <property type="entry name" value="NEDD8-activating enzyme E1 regulatory subunit"/>
    <property type="match status" value="1"/>
</dbReference>
<dbReference type="OrthoDB" id="1708823at2759"/>
<name>A0A9W8AB31_9FUNG</name>
<dbReference type="InterPro" id="IPR035985">
    <property type="entry name" value="Ubiquitin-activating_enz"/>
</dbReference>
<evidence type="ECO:0000256" key="3">
    <source>
        <dbReference type="ARBA" id="ARBA00015407"/>
    </source>
</evidence>
<reference evidence="6" key="1">
    <citation type="submission" date="2022-07" db="EMBL/GenBank/DDBJ databases">
        <title>Phylogenomic reconstructions and comparative analyses of Kickxellomycotina fungi.</title>
        <authorList>
            <person name="Reynolds N.K."/>
            <person name="Stajich J.E."/>
            <person name="Barry K."/>
            <person name="Grigoriev I.V."/>
            <person name="Crous P."/>
            <person name="Smith M.E."/>
        </authorList>
    </citation>
    <scope>NUCLEOTIDE SEQUENCE</scope>
    <source>
        <strain evidence="6">RSA 861</strain>
    </source>
</reference>
<comment type="caution">
    <text evidence="6">The sequence shown here is derived from an EMBL/GenBank/DDBJ whole genome shotgun (WGS) entry which is preliminary data.</text>
</comment>
<evidence type="ECO:0000313" key="6">
    <source>
        <dbReference type="EMBL" id="KAJ1923540.1"/>
    </source>
</evidence>
<dbReference type="GO" id="GO:0045116">
    <property type="term" value="P:protein neddylation"/>
    <property type="evidence" value="ECO:0007669"/>
    <property type="project" value="TreeGrafter"/>
</dbReference>
<dbReference type="EMBL" id="JANBPT010000327">
    <property type="protein sequence ID" value="KAJ1923540.1"/>
    <property type="molecule type" value="Genomic_DNA"/>
</dbReference>